<protein>
    <recommendedName>
        <fullName evidence="5">SWI5-dependent HO expression protein 3</fullName>
    </recommendedName>
</protein>
<organism evidence="3 4">
    <name type="scientific">Hyaloscypha hepaticicola</name>
    <dbReference type="NCBI Taxonomy" id="2082293"/>
    <lineage>
        <taxon>Eukaryota</taxon>
        <taxon>Fungi</taxon>
        <taxon>Dikarya</taxon>
        <taxon>Ascomycota</taxon>
        <taxon>Pezizomycotina</taxon>
        <taxon>Leotiomycetes</taxon>
        <taxon>Helotiales</taxon>
        <taxon>Hyaloscyphaceae</taxon>
        <taxon>Hyaloscypha</taxon>
    </lineage>
</organism>
<keyword evidence="1" id="KW-0175">Coiled coil</keyword>
<keyword evidence="4" id="KW-1185">Reference proteome</keyword>
<sequence>MTARDPRTLPGTQLPRHIRILADSADLPSHEPAVGINHNIIHARTSRLLSPISSNAMNTLNGGANLNIHNNPSHGPSFSKTANGTIRSVPADTLHIDTTTTSSTPDEAARRPHSENDQMPHSTRTLPQLPIPIPNSQPPLTRQNSNNLVVGNGLIRKLSAEFGPTRTIPNNINTSPNNSNSNSNSVHVVEQDCSGNTSAGPGGAAQWSSAVGRANLGKSGRVIERLMGENDMLKRDLNLERLRAEESRQAVKMAEGKMEALTAEYDGKLHDAAINKTLLKRRERQLSDLKAQIEAERQRADMAVERERTWREELERVQEDCNKRVEEAQTYAALMKGRNDALTSHWKEQGAEVDRTVAELSKEIESIVEERRNDDRKMNILQGLCDQQAELLGSLEREKQGIQKAFESYKWEQDESLRGLKERARLQEAANEAALLETQRVLGELKWALAVKKNLLLILEHEPKAKTRRAQAETWWRRSTLHRRKPLRRSTEHILRFLRLFTISFDSIQYSIIPKARLHGDALDRFSSKHGNWCLELPPLAGKMGGVLQDNTGAV</sequence>
<feature type="compositionally biased region" description="Low complexity" evidence="2">
    <location>
        <begin position="167"/>
        <end position="185"/>
    </location>
</feature>
<evidence type="ECO:0000313" key="4">
    <source>
        <dbReference type="Proteomes" id="UP000235672"/>
    </source>
</evidence>
<evidence type="ECO:0000313" key="3">
    <source>
        <dbReference type="EMBL" id="PMD26782.1"/>
    </source>
</evidence>
<gene>
    <name evidence="3" type="ORF">NA56DRAFT_744096</name>
</gene>
<accession>A0A2J6QKH9</accession>
<feature type="region of interest" description="Disordered" evidence="2">
    <location>
        <begin position="94"/>
        <end position="144"/>
    </location>
</feature>
<dbReference type="OrthoDB" id="3918393at2759"/>
<feature type="region of interest" description="Disordered" evidence="2">
    <location>
        <begin position="166"/>
        <end position="187"/>
    </location>
</feature>
<dbReference type="Proteomes" id="UP000235672">
    <property type="component" value="Unassembled WGS sequence"/>
</dbReference>
<evidence type="ECO:0000256" key="2">
    <source>
        <dbReference type="SAM" id="MobiDB-lite"/>
    </source>
</evidence>
<dbReference type="STRING" id="1745343.A0A2J6QKH9"/>
<evidence type="ECO:0008006" key="5">
    <source>
        <dbReference type="Google" id="ProtNLM"/>
    </source>
</evidence>
<dbReference type="EMBL" id="KZ613467">
    <property type="protein sequence ID" value="PMD26782.1"/>
    <property type="molecule type" value="Genomic_DNA"/>
</dbReference>
<reference evidence="3 4" key="1">
    <citation type="submission" date="2016-05" db="EMBL/GenBank/DDBJ databases">
        <title>A degradative enzymes factory behind the ericoid mycorrhizal symbiosis.</title>
        <authorList>
            <consortium name="DOE Joint Genome Institute"/>
            <person name="Martino E."/>
            <person name="Morin E."/>
            <person name="Grelet G."/>
            <person name="Kuo A."/>
            <person name="Kohler A."/>
            <person name="Daghino S."/>
            <person name="Barry K."/>
            <person name="Choi C."/>
            <person name="Cichocki N."/>
            <person name="Clum A."/>
            <person name="Copeland A."/>
            <person name="Hainaut M."/>
            <person name="Haridas S."/>
            <person name="Labutti K."/>
            <person name="Lindquist E."/>
            <person name="Lipzen A."/>
            <person name="Khouja H.-R."/>
            <person name="Murat C."/>
            <person name="Ohm R."/>
            <person name="Olson A."/>
            <person name="Spatafora J."/>
            <person name="Veneault-Fourrey C."/>
            <person name="Henrissat B."/>
            <person name="Grigoriev I."/>
            <person name="Martin F."/>
            <person name="Perotto S."/>
        </authorList>
    </citation>
    <scope>NUCLEOTIDE SEQUENCE [LARGE SCALE GENOMIC DNA]</scope>
    <source>
        <strain evidence="3 4">UAMH 7357</strain>
    </source>
</reference>
<evidence type="ECO:0000256" key="1">
    <source>
        <dbReference type="SAM" id="Coils"/>
    </source>
</evidence>
<feature type="compositionally biased region" description="Basic and acidic residues" evidence="2">
    <location>
        <begin position="107"/>
        <end position="118"/>
    </location>
</feature>
<dbReference type="AlphaFoldDB" id="A0A2J6QKH9"/>
<feature type="coiled-coil region" evidence="1">
    <location>
        <begin position="223"/>
        <end position="331"/>
    </location>
</feature>
<proteinExistence type="predicted"/>
<name>A0A2J6QKH9_9HELO</name>